<keyword evidence="3" id="KW-1185">Reference proteome</keyword>
<organism evidence="2 3">
    <name type="scientific">Corticibacter populi</name>
    <dbReference type="NCBI Taxonomy" id="1550736"/>
    <lineage>
        <taxon>Bacteria</taxon>
        <taxon>Pseudomonadati</taxon>
        <taxon>Pseudomonadota</taxon>
        <taxon>Betaproteobacteria</taxon>
        <taxon>Burkholderiales</taxon>
        <taxon>Comamonadaceae</taxon>
        <taxon>Corticibacter</taxon>
    </lineage>
</organism>
<dbReference type="PANTHER" id="PTHR30535:SF34">
    <property type="entry name" value="MOLYBDATE-BINDING PROTEIN MOLA"/>
    <property type="match status" value="1"/>
</dbReference>
<feature type="domain" description="Fe/B12 periplasmic-binding" evidence="1">
    <location>
        <begin position="46"/>
        <end position="314"/>
    </location>
</feature>
<dbReference type="GO" id="GO:0071281">
    <property type="term" value="P:cellular response to iron ion"/>
    <property type="evidence" value="ECO:0007669"/>
    <property type="project" value="TreeGrafter"/>
</dbReference>
<dbReference type="PANTHER" id="PTHR30535">
    <property type="entry name" value="VITAMIN B12-BINDING PROTEIN"/>
    <property type="match status" value="1"/>
</dbReference>
<dbReference type="InterPro" id="IPR002491">
    <property type="entry name" value="ABC_transptr_periplasmic_BD"/>
</dbReference>
<dbReference type="InterPro" id="IPR050902">
    <property type="entry name" value="ABC_Transporter_SBP"/>
</dbReference>
<gene>
    <name evidence="2" type="ORF">D8I35_15565</name>
</gene>
<dbReference type="Gene3D" id="1.20.58.2180">
    <property type="match status" value="1"/>
</dbReference>
<dbReference type="EMBL" id="RDQO01000005">
    <property type="protein sequence ID" value="RMX04215.1"/>
    <property type="molecule type" value="Genomic_DNA"/>
</dbReference>
<proteinExistence type="predicted"/>
<evidence type="ECO:0000313" key="2">
    <source>
        <dbReference type="EMBL" id="RMX04215.1"/>
    </source>
</evidence>
<sequence length="360" mass="37769">MRRRGLLAAGLLAPFAGVLRCAHGAQAQAPSLLSPFGPAVVPRPGRVFAAGPPAAVLVAALAPQALLGWPQKLTDEARGMLSTTLAGLPVTGRLAGRGSTLSIEALLALQPDLIVDAGTVDEHYRSTAARVAQQTGIPYVLVDGRLAQSPRQLRELGQWLGVPGRAEALARYADETLALARHYRAQAGRRPVAAYLARGVDGLETGWAGSINAELLELMGMRNVADSGGGGNLGHVGQVSLEQLLNWDPELILTQQPGLAAQLLQVPAWRSLRAVRSRQVLQVPYLPFGWVDGPPGINRLIGLRWLAAVLDGLAADGVAADAAAPEGPVRSVAFEAQARHFCALFYGTPDDAVWPSGALP</sequence>
<dbReference type="OrthoDB" id="9775594at2"/>
<evidence type="ECO:0000259" key="1">
    <source>
        <dbReference type="PROSITE" id="PS50983"/>
    </source>
</evidence>
<dbReference type="Gene3D" id="3.40.50.1980">
    <property type="entry name" value="Nitrogenase molybdenum iron protein domain"/>
    <property type="match status" value="2"/>
</dbReference>
<dbReference type="Proteomes" id="UP000278006">
    <property type="component" value="Unassembled WGS sequence"/>
</dbReference>
<reference evidence="2 3" key="1">
    <citation type="submission" date="2018-10" db="EMBL/GenBank/DDBJ databases">
        <title>Draft genome of Cortibacter populi DSM10536.</title>
        <authorList>
            <person name="Bernier A.-M."/>
            <person name="Bernard K."/>
        </authorList>
    </citation>
    <scope>NUCLEOTIDE SEQUENCE [LARGE SCALE GENOMIC DNA]</scope>
    <source>
        <strain evidence="2 3">DSM 105136</strain>
    </source>
</reference>
<dbReference type="SUPFAM" id="SSF53807">
    <property type="entry name" value="Helical backbone' metal receptor"/>
    <property type="match status" value="1"/>
</dbReference>
<accession>A0A3M6QMP0</accession>
<dbReference type="PROSITE" id="PS50983">
    <property type="entry name" value="FE_B12_PBP"/>
    <property type="match status" value="1"/>
</dbReference>
<comment type="caution">
    <text evidence="2">The sequence shown here is derived from an EMBL/GenBank/DDBJ whole genome shotgun (WGS) entry which is preliminary data.</text>
</comment>
<dbReference type="Pfam" id="PF01497">
    <property type="entry name" value="Peripla_BP_2"/>
    <property type="match status" value="1"/>
</dbReference>
<dbReference type="AlphaFoldDB" id="A0A3M6QMP0"/>
<evidence type="ECO:0000313" key="3">
    <source>
        <dbReference type="Proteomes" id="UP000278006"/>
    </source>
</evidence>
<protein>
    <submittedName>
        <fullName evidence="2">Iron ABC transporter substrate-binding protein</fullName>
    </submittedName>
</protein>
<name>A0A3M6QMP0_9BURK</name>